<dbReference type="SMART" id="SM00184">
    <property type="entry name" value="RING"/>
    <property type="match status" value="1"/>
</dbReference>
<evidence type="ECO:0000256" key="3">
    <source>
        <dbReference type="ARBA" id="ARBA00022723"/>
    </source>
</evidence>
<proteinExistence type="inferred from homology"/>
<evidence type="ECO:0000256" key="4">
    <source>
        <dbReference type="ARBA" id="ARBA00022771"/>
    </source>
</evidence>
<evidence type="ECO:0000256" key="1">
    <source>
        <dbReference type="ARBA" id="ARBA00000900"/>
    </source>
</evidence>
<keyword evidence="5" id="KW-0862">Zinc</keyword>
<keyword evidence="4 7" id="KW-0863">Zinc-finger</keyword>
<dbReference type="InterPro" id="IPR001841">
    <property type="entry name" value="Znf_RING"/>
</dbReference>
<dbReference type="Proteomes" id="UP000541444">
    <property type="component" value="Unassembled WGS sequence"/>
</dbReference>
<reference evidence="9 10" key="1">
    <citation type="journal article" date="2020" name="IScience">
        <title>Genome Sequencing of the Endangered Kingdonia uniflora (Circaeasteraceae, Ranunculales) Reveals Potential Mechanisms of Evolutionary Specialization.</title>
        <authorList>
            <person name="Sun Y."/>
            <person name="Deng T."/>
            <person name="Zhang A."/>
            <person name="Moore M.J."/>
            <person name="Landis J.B."/>
            <person name="Lin N."/>
            <person name="Zhang H."/>
            <person name="Zhang X."/>
            <person name="Huang J."/>
            <person name="Zhang X."/>
            <person name="Sun H."/>
            <person name="Wang H."/>
        </authorList>
    </citation>
    <scope>NUCLEOTIDE SEQUENCE [LARGE SCALE GENOMIC DNA]</scope>
    <source>
        <strain evidence="9">TB1705</strain>
        <tissue evidence="9">Leaf</tissue>
    </source>
</reference>
<evidence type="ECO:0000256" key="6">
    <source>
        <dbReference type="ARBA" id="ARBA00024209"/>
    </source>
</evidence>
<dbReference type="PANTHER" id="PTHR14155">
    <property type="entry name" value="RING FINGER DOMAIN-CONTAINING"/>
    <property type="match status" value="1"/>
</dbReference>
<evidence type="ECO:0000313" key="10">
    <source>
        <dbReference type="Proteomes" id="UP000541444"/>
    </source>
</evidence>
<comment type="catalytic activity">
    <reaction evidence="1">
        <text>S-ubiquitinyl-[E2 ubiquitin-conjugating enzyme]-L-cysteine + [acceptor protein]-L-lysine = [E2 ubiquitin-conjugating enzyme]-L-cysteine + N(6)-ubiquitinyl-[acceptor protein]-L-lysine.</text>
        <dbReference type="EC" id="2.3.2.27"/>
    </reaction>
</comment>
<comment type="caution">
    <text evidence="9">The sequence shown here is derived from an EMBL/GenBank/DDBJ whole genome shotgun (WGS) entry which is preliminary data.</text>
</comment>
<dbReference type="Gene3D" id="3.30.40.10">
    <property type="entry name" value="Zinc/RING finger domain, C3HC4 (zinc finger)"/>
    <property type="match status" value="1"/>
</dbReference>
<dbReference type="SUPFAM" id="SSF57850">
    <property type="entry name" value="RING/U-box"/>
    <property type="match status" value="1"/>
</dbReference>
<name>A0A7J7MUU5_9MAGN</name>
<dbReference type="GO" id="GO:0061630">
    <property type="term" value="F:ubiquitin protein ligase activity"/>
    <property type="evidence" value="ECO:0007669"/>
    <property type="project" value="UniProtKB-EC"/>
</dbReference>
<comment type="similarity">
    <text evidence="6">Belongs to the RING-type zinc finger family. ATL subfamily.</text>
</comment>
<evidence type="ECO:0000256" key="2">
    <source>
        <dbReference type="ARBA" id="ARBA00012483"/>
    </source>
</evidence>
<organism evidence="9 10">
    <name type="scientific">Kingdonia uniflora</name>
    <dbReference type="NCBI Taxonomy" id="39325"/>
    <lineage>
        <taxon>Eukaryota</taxon>
        <taxon>Viridiplantae</taxon>
        <taxon>Streptophyta</taxon>
        <taxon>Embryophyta</taxon>
        <taxon>Tracheophyta</taxon>
        <taxon>Spermatophyta</taxon>
        <taxon>Magnoliopsida</taxon>
        <taxon>Ranunculales</taxon>
        <taxon>Circaeasteraceae</taxon>
        <taxon>Kingdonia</taxon>
    </lineage>
</organism>
<dbReference type="EC" id="2.3.2.27" evidence="2"/>
<dbReference type="PROSITE" id="PS50089">
    <property type="entry name" value="ZF_RING_2"/>
    <property type="match status" value="1"/>
</dbReference>
<feature type="domain" description="RING-type" evidence="8">
    <location>
        <begin position="85"/>
        <end position="126"/>
    </location>
</feature>
<dbReference type="AlphaFoldDB" id="A0A7J7MUU5"/>
<keyword evidence="10" id="KW-1185">Reference proteome</keyword>
<gene>
    <name evidence="9" type="ORF">GIB67_040086</name>
</gene>
<accession>A0A7J7MUU5</accession>
<dbReference type="EMBL" id="JACGCM010001219">
    <property type="protein sequence ID" value="KAF6158572.1"/>
    <property type="molecule type" value="Genomic_DNA"/>
</dbReference>
<dbReference type="InterPro" id="IPR053238">
    <property type="entry name" value="RING-H2_zinc_finger"/>
</dbReference>
<dbReference type="PANTHER" id="PTHR14155:SF627">
    <property type="entry name" value="OS06G0192800 PROTEIN"/>
    <property type="match status" value="1"/>
</dbReference>
<evidence type="ECO:0000313" key="9">
    <source>
        <dbReference type="EMBL" id="KAF6158572.1"/>
    </source>
</evidence>
<dbReference type="Pfam" id="PF13639">
    <property type="entry name" value="zf-RING_2"/>
    <property type="match status" value="1"/>
</dbReference>
<evidence type="ECO:0000256" key="5">
    <source>
        <dbReference type="ARBA" id="ARBA00022833"/>
    </source>
</evidence>
<dbReference type="OrthoDB" id="4348522at2759"/>
<sequence>MSATTLDHRRARTAEFESRRTHYKSRLDLFATLRATSSLNVDYLLAGNIAYFTRHFQIVSTELALLNIVQDGLSEVCVVDGGDICAICWEDLEGDAASIIKGCSHIYHGQCISGWTEIKPTCPLCRHNISVPGGDSRAKRRRVGN</sequence>
<evidence type="ECO:0000256" key="7">
    <source>
        <dbReference type="PROSITE-ProRule" id="PRU00175"/>
    </source>
</evidence>
<evidence type="ECO:0000259" key="8">
    <source>
        <dbReference type="PROSITE" id="PS50089"/>
    </source>
</evidence>
<dbReference type="GO" id="GO:0008270">
    <property type="term" value="F:zinc ion binding"/>
    <property type="evidence" value="ECO:0007669"/>
    <property type="project" value="UniProtKB-KW"/>
</dbReference>
<protein>
    <recommendedName>
        <fullName evidence="2">RING-type E3 ubiquitin transferase</fullName>
        <ecNumber evidence="2">2.3.2.27</ecNumber>
    </recommendedName>
</protein>
<dbReference type="InterPro" id="IPR013083">
    <property type="entry name" value="Znf_RING/FYVE/PHD"/>
</dbReference>
<keyword evidence="3" id="KW-0479">Metal-binding</keyword>